<organism evidence="7 8">
    <name type="scientific">Faecousia intestinalis</name>
    <dbReference type="NCBI Taxonomy" id="3133167"/>
    <lineage>
        <taxon>Bacteria</taxon>
        <taxon>Bacillati</taxon>
        <taxon>Bacillota</taxon>
        <taxon>Clostridia</taxon>
        <taxon>Eubacteriales</taxon>
        <taxon>Oscillospiraceae</taxon>
        <taxon>Faecousia</taxon>
    </lineage>
</organism>
<feature type="transmembrane region" description="Helical" evidence="6">
    <location>
        <begin position="191"/>
        <end position="213"/>
    </location>
</feature>
<comment type="caution">
    <text evidence="7">The sequence shown here is derived from an EMBL/GenBank/DDBJ whole genome shotgun (WGS) entry which is preliminary data.</text>
</comment>
<feature type="transmembrane region" description="Helical" evidence="6">
    <location>
        <begin position="144"/>
        <end position="161"/>
    </location>
</feature>
<name>A0ABV1G646_9FIRM</name>
<feature type="transmembrane region" description="Helical" evidence="6">
    <location>
        <begin position="91"/>
        <end position="109"/>
    </location>
</feature>
<accession>A0ABV1G646</accession>
<evidence type="ECO:0000256" key="4">
    <source>
        <dbReference type="ARBA" id="ARBA00022989"/>
    </source>
</evidence>
<evidence type="ECO:0000256" key="6">
    <source>
        <dbReference type="SAM" id="Phobius"/>
    </source>
</evidence>
<keyword evidence="5 6" id="KW-0472">Membrane</keyword>
<feature type="transmembrane region" description="Helical" evidence="6">
    <location>
        <begin position="225"/>
        <end position="249"/>
    </location>
</feature>
<evidence type="ECO:0000256" key="3">
    <source>
        <dbReference type="ARBA" id="ARBA00022692"/>
    </source>
</evidence>
<dbReference type="RefSeq" id="WP_349135435.1">
    <property type="nucleotide sequence ID" value="NZ_JBBMFF010000184.1"/>
</dbReference>
<dbReference type="InterPro" id="IPR001851">
    <property type="entry name" value="ABC_transp_permease"/>
</dbReference>
<keyword evidence="4 6" id="KW-1133">Transmembrane helix</keyword>
<evidence type="ECO:0000256" key="5">
    <source>
        <dbReference type="ARBA" id="ARBA00023136"/>
    </source>
</evidence>
<evidence type="ECO:0000256" key="2">
    <source>
        <dbReference type="ARBA" id="ARBA00022475"/>
    </source>
</evidence>
<dbReference type="PANTHER" id="PTHR43370:SF2">
    <property type="entry name" value="ABC TRANSPORTER PERMEASE PROTEIN"/>
    <property type="match status" value="1"/>
</dbReference>
<reference evidence="7 8" key="1">
    <citation type="submission" date="2024-03" db="EMBL/GenBank/DDBJ databases">
        <title>Human intestinal bacterial collection.</title>
        <authorList>
            <person name="Pauvert C."/>
            <person name="Hitch T.C.A."/>
            <person name="Clavel T."/>
        </authorList>
    </citation>
    <scope>NUCLEOTIDE SEQUENCE [LARGE SCALE GENOMIC DNA]</scope>
    <source>
        <strain evidence="7 8">CLA-AA-H192</strain>
    </source>
</reference>
<sequence length="310" mass="32848">MIDIILRATLTAAVAQGTPLLLTALGEIMNQRAGVLNLGLDGMMLFGAVTAFISLIASGSLFVAVLVGGVCAALLALIHAFLSITCRVHQVICGLALNIFAAGFSAFVGKDYNGIAAPKVLENIRIPLLADIPYLGEIFFNQNLLVYLSYALVIVLSFVMFRTQIGLKMRACGENPSAAYSTGVNVNRTRYIYVMIGGFLAGIGGSFLILSTIPTWTENMTGGRGWIALAIVTCAMWKPSAAMITAYVFGGMEALAYQLQAISIAVSPVLLKMLPYLATVIVLVIVSIANRKKGVTGPEAMTIPFSPEDS</sequence>
<feature type="transmembrane region" description="Helical" evidence="6">
    <location>
        <begin position="269"/>
        <end position="289"/>
    </location>
</feature>
<evidence type="ECO:0000313" key="8">
    <source>
        <dbReference type="Proteomes" id="UP001491552"/>
    </source>
</evidence>
<gene>
    <name evidence="7" type="ORF">WMO66_05745</name>
</gene>
<feature type="transmembrane region" description="Helical" evidence="6">
    <location>
        <begin position="62"/>
        <end position="84"/>
    </location>
</feature>
<dbReference type="Proteomes" id="UP001491552">
    <property type="component" value="Unassembled WGS sequence"/>
</dbReference>
<protein>
    <submittedName>
        <fullName evidence="7">ABC transporter permease</fullName>
    </submittedName>
</protein>
<evidence type="ECO:0000313" key="7">
    <source>
        <dbReference type="EMBL" id="MEQ2510753.1"/>
    </source>
</evidence>
<keyword evidence="2" id="KW-1003">Cell membrane</keyword>
<evidence type="ECO:0000256" key="1">
    <source>
        <dbReference type="ARBA" id="ARBA00004651"/>
    </source>
</evidence>
<dbReference type="PANTHER" id="PTHR43370">
    <property type="entry name" value="SUGAR ABC TRANSPORTER INTEGRAL MEMBRANE PROTEIN-RELATED"/>
    <property type="match status" value="1"/>
</dbReference>
<dbReference type="CDD" id="cd06580">
    <property type="entry name" value="TM_PBP1_transp_TpRbsC_like"/>
    <property type="match status" value="1"/>
</dbReference>
<dbReference type="EMBL" id="JBBMFF010000184">
    <property type="protein sequence ID" value="MEQ2510753.1"/>
    <property type="molecule type" value="Genomic_DNA"/>
</dbReference>
<keyword evidence="8" id="KW-1185">Reference proteome</keyword>
<dbReference type="Pfam" id="PF02653">
    <property type="entry name" value="BPD_transp_2"/>
    <property type="match status" value="1"/>
</dbReference>
<comment type="subcellular location">
    <subcellularLocation>
        <location evidence="1">Cell membrane</location>
        <topology evidence="1">Multi-pass membrane protein</topology>
    </subcellularLocation>
</comment>
<keyword evidence="3 6" id="KW-0812">Transmembrane</keyword>
<proteinExistence type="predicted"/>
<feature type="transmembrane region" description="Helical" evidence="6">
    <location>
        <begin position="35"/>
        <end position="56"/>
    </location>
</feature>